<dbReference type="PRINTS" id="PR00691">
    <property type="entry name" value="ADHESINB"/>
</dbReference>
<dbReference type="GO" id="GO:0046872">
    <property type="term" value="F:metal ion binding"/>
    <property type="evidence" value="ECO:0007669"/>
    <property type="project" value="UniProtKB-KW"/>
</dbReference>
<dbReference type="PANTHER" id="PTHR42953">
    <property type="entry name" value="HIGH-AFFINITY ZINC UPTAKE SYSTEM PROTEIN ZNUA-RELATED"/>
    <property type="match status" value="1"/>
</dbReference>
<comment type="subcellular location">
    <subcellularLocation>
        <location evidence="1">Cell envelope</location>
    </subcellularLocation>
</comment>
<dbReference type="Gene3D" id="3.40.50.1980">
    <property type="entry name" value="Nitrogenase molybdenum iron protein domain"/>
    <property type="match status" value="2"/>
</dbReference>
<dbReference type="GO" id="GO:0030313">
    <property type="term" value="C:cell envelope"/>
    <property type="evidence" value="ECO:0007669"/>
    <property type="project" value="UniProtKB-SubCell"/>
</dbReference>
<evidence type="ECO:0000256" key="4">
    <source>
        <dbReference type="ARBA" id="ARBA00022729"/>
    </source>
</evidence>
<keyword evidence="3" id="KW-0479">Metal-binding</keyword>
<dbReference type="InterPro" id="IPR050492">
    <property type="entry name" value="Bact_metal-bind_prot9"/>
</dbReference>
<keyword evidence="2 5" id="KW-0813">Transport</keyword>
<name>A0A7C1CX31_9BACT</name>
<dbReference type="EMBL" id="DSBT01000396">
    <property type="protein sequence ID" value="HDP79015.1"/>
    <property type="molecule type" value="Genomic_DNA"/>
</dbReference>
<proteinExistence type="inferred from homology"/>
<dbReference type="GO" id="GO:0007155">
    <property type="term" value="P:cell adhesion"/>
    <property type="evidence" value="ECO:0007669"/>
    <property type="project" value="InterPro"/>
</dbReference>
<dbReference type="Pfam" id="PF01297">
    <property type="entry name" value="ZnuA"/>
    <property type="match status" value="1"/>
</dbReference>
<keyword evidence="4" id="KW-0732">Signal</keyword>
<dbReference type="PRINTS" id="PR00690">
    <property type="entry name" value="ADHESNFAMILY"/>
</dbReference>
<reference evidence="6" key="1">
    <citation type="journal article" date="2020" name="mSystems">
        <title>Genome- and Community-Level Interaction Insights into Carbon Utilization and Element Cycling Functions of Hydrothermarchaeota in Hydrothermal Sediment.</title>
        <authorList>
            <person name="Zhou Z."/>
            <person name="Liu Y."/>
            <person name="Xu W."/>
            <person name="Pan J."/>
            <person name="Luo Z.H."/>
            <person name="Li M."/>
        </authorList>
    </citation>
    <scope>NUCLEOTIDE SEQUENCE [LARGE SCALE GENOMIC DNA]</scope>
    <source>
        <strain evidence="6">SpSt-1179</strain>
    </source>
</reference>
<comment type="similarity">
    <text evidence="5">Belongs to the bacterial solute-binding protein 9 family.</text>
</comment>
<dbReference type="InterPro" id="IPR006127">
    <property type="entry name" value="ZnuA-like"/>
</dbReference>
<comment type="caution">
    <text evidence="6">The sequence shown here is derived from an EMBL/GenBank/DDBJ whole genome shotgun (WGS) entry which is preliminary data.</text>
</comment>
<evidence type="ECO:0000256" key="5">
    <source>
        <dbReference type="RuleBase" id="RU003512"/>
    </source>
</evidence>
<evidence type="ECO:0000313" key="6">
    <source>
        <dbReference type="EMBL" id="HDP79015.1"/>
    </source>
</evidence>
<evidence type="ECO:0000256" key="2">
    <source>
        <dbReference type="ARBA" id="ARBA00022448"/>
    </source>
</evidence>
<dbReference type="InterPro" id="IPR006129">
    <property type="entry name" value="AdhesinB"/>
</dbReference>
<dbReference type="PANTHER" id="PTHR42953:SF1">
    <property type="entry name" value="METAL-BINDING PROTEIN HI_0362-RELATED"/>
    <property type="match status" value="1"/>
</dbReference>
<organism evidence="6">
    <name type="scientific">Mesotoga infera</name>
    <dbReference type="NCBI Taxonomy" id="1236046"/>
    <lineage>
        <taxon>Bacteria</taxon>
        <taxon>Thermotogati</taxon>
        <taxon>Thermotogota</taxon>
        <taxon>Thermotogae</taxon>
        <taxon>Kosmotogales</taxon>
        <taxon>Kosmotogaceae</taxon>
        <taxon>Mesotoga</taxon>
    </lineage>
</organism>
<dbReference type="GO" id="GO:0030001">
    <property type="term" value="P:metal ion transport"/>
    <property type="evidence" value="ECO:0007669"/>
    <property type="project" value="InterPro"/>
</dbReference>
<dbReference type="Proteomes" id="UP000886198">
    <property type="component" value="Unassembled WGS sequence"/>
</dbReference>
<accession>A0A7C1CX31</accession>
<dbReference type="InterPro" id="IPR006128">
    <property type="entry name" value="Lipoprotein_PsaA-like"/>
</dbReference>
<evidence type="ECO:0000256" key="1">
    <source>
        <dbReference type="ARBA" id="ARBA00004196"/>
    </source>
</evidence>
<gene>
    <name evidence="6" type="ORF">ENN47_12740</name>
</gene>
<sequence length="289" mass="32384">MMISVLLILLFAATSFPLKIVATINPYYLILKEITGEETEVDLLVGPGQNPHIFSPKISDIRKLNEADLVIANGLDLEVFLNPYLEDLSLRGKTVVYVGSILPDELLVDEKEKSDDDASGHHDNPHVWLDPIILSDYVVPFLVSTLSSLDPGNSEFFTSNAADLIKNLQEFNDETASYMERFEGKTVIVAHPSFSYFFKRYGILLEPVLQGVGDEPTIGEIMKLVDFVRSQDVIGMFAEYQHSKRAIDILMDETSVKHGELDSLGISTESIMELLQWNLVEIKKVFDGE</sequence>
<dbReference type="AlphaFoldDB" id="A0A7C1CX31"/>
<dbReference type="SUPFAM" id="SSF53807">
    <property type="entry name" value="Helical backbone' metal receptor"/>
    <property type="match status" value="1"/>
</dbReference>
<evidence type="ECO:0000256" key="3">
    <source>
        <dbReference type="ARBA" id="ARBA00022723"/>
    </source>
</evidence>
<protein>
    <submittedName>
        <fullName evidence="6">Zinc ABC transporter substrate-binding protein</fullName>
    </submittedName>
</protein>